<dbReference type="KEGG" id="psoj:PHYSODRAFT_345961"/>
<dbReference type="GO" id="GO:0032977">
    <property type="term" value="F:membrane insertase activity"/>
    <property type="evidence" value="ECO:0007669"/>
    <property type="project" value="InterPro"/>
</dbReference>
<dbReference type="PANTHER" id="PTHR12428:SF65">
    <property type="entry name" value="CYTOCHROME C OXIDASE ASSEMBLY PROTEIN COX18, MITOCHONDRIAL"/>
    <property type="match status" value="1"/>
</dbReference>
<reference evidence="9 10" key="1">
    <citation type="journal article" date="2006" name="Science">
        <title>Phytophthora genome sequences uncover evolutionary origins and mechanisms of pathogenesis.</title>
        <authorList>
            <person name="Tyler B.M."/>
            <person name="Tripathy S."/>
            <person name="Zhang X."/>
            <person name="Dehal P."/>
            <person name="Jiang R.H."/>
            <person name="Aerts A."/>
            <person name="Arredondo F.D."/>
            <person name="Baxter L."/>
            <person name="Bensasson D."/>
            <person name="Beynon J.L."/>
            <person name="Chapman J."/>
            <person name="Damasceno C.M."/>
            <person name="Dorrance A.E."/>
            <person name="Dou D."/>
            <person name="Dickerman A.W."/>
            <person name="Dubchak I.L."/>
            <person name="Garbelotto M."/>
            <person name="Gijzen M."/>
            <person name="Gordon S.G."/>
            <person name="Govers F."/>
            <person name="Grunwald N.J."/>
            <person name="Huang W."/>
            <person name="Ivors K.L."/>
            <person name="Jones R.W."/>
            <person name="Kamoun S."/>
            <person name="Krampis K."/>
            <person name="Lamour K.H."/>
            <person name="Lee M.K."/>
            <person name="McDonald W.H."/>
            <person name="Medina M."/>
            <person name="Meijer H.J."/>
            <person name="Nordberg E.K."/>
            <person name="Maclean D.J."/>
            <person name="Ospina-Giraldo M.D."/>
            <person name="Morris P.F."/>
            <person name="Phuntumart V."/>
            <person name="Putnam N.H."/>
            <person name="Rash S."/>
            <person name="Rose J.K."/>
            <person name="Sakihama Y."/>
            <person name="Salamov A.A."/>
            <person name="Savidor A."/>
            <person name="Scheuring C.F."/>
            <person name="Smith B.M."/>
            <person name="Sobral B.W."/>
            <person name="Terry A."/>
            <person name="Torto-Alalibo T.A."/>
            <person name="Win J."/>
            <person name="Xu Z."/>
            <person name="Zhang H."/>
            <person name="Grigoriev I.V."/>
            <person name="Rokhsar D.S."/>
            <person name="Boore J.L."/>
        </authorList>
    </citation>
    <scope>NUCLEOTIDE SEQUENCE [LARGE SCALE GENOMIC DNA]</scope>
    <source>
        <strain evidence="9 10">P6497</strain>
    </source>
</reference>
<evidence type="ECO:0000313" key="9">
    <source>
        <dbReference type="EMBL" id="EGZ16591.1"/>
    </source>
</evidence>
<dbReference type="RefSeq" id="XP_009525649.1">
    <property type="nucleotide sequence ID" value="XM_009527354.1"/>
</dbReference>
<evidence type="ECO:0000256" key="5">
    <source>
        <dbReference type="RuleBase" id="RU003945"/>
    </source>
</evidence>
<feature type="compositionally biased region" description="Low complexity" evidence="6">
    <location>
        <begin position="1"/>
        <end position="20"/>
    </location>
</feature>
<evidence type="ECO:0000256" key="4">
    <source>
        <dbReference type="ARBA" id="ARBA00023136"/>
    </source>
</evidence>
<accession>G4ZF88</accession>
<evidence type="ECO:0000313" key="10">
    <source>
        <dbReference type="Proteomes" id="UP000002640"/>
    </source>
</evidence>
<dbReference type="GO" id="GO:0005743">
    <property type="term" value="C:mitochondrial inner membrane"/>
    <property type="evidence" value="ECO:0007669"/>
    <property type="project" value="TreeGrafter"/>
</dbReference>
<comment type="subcellular location">
    <subcellularLocation>
        <location evidence="1 5">Membrane</location>
        <topology evidence="1 5">Multi-pass membrane protein</topology>
    </subcellularLocation>
</comment>
<protein>
    <recommendedName>
        <fullName evidence="8">Membrane insertase YidC/Oxa/ALB C-terminal domain-containing protein</fullName>
    </recommendedName>
</protein>
<dbReference type="PANTHER" id="PTHR12428">
    <property type="entry name" value="OXA1"/>
    <property type="match status" value="1"/>
</dbReference>
<feature type="region of interest" description="Disordered" evidence="6">
    <location>
        <begin position="343"/>
        <end position="362"/>
    </location>
</feature>
<dbReference type="InterPro" id="IPR028055">
    <property type="entry name" value="YidC/Oxa/ALB_C"/>
</dbReference>
<dbReference type="GO" id="GO:0032979">
    <property type="term" value="P:protein insertion into mitochondrial inner membrane from matrix"/>
    <property type="evidence" value="ECO:0007669"/>
    <property type="project" value="TreeGrafter"/>
</dbReference>
<keyword evidence="4 7" id="KW-0472">Membrane</keyword>
<evidence type="ECO:0000256" key="3">
    <source>
        <dbReference type="ARBA" id="ARBA00022989"/>
    </source>
</evidence>
<evidence type="ECO:0000256" key="1">
    <source>
        <dbReference type="ARBA" id="ARBA00004141"/>
    </source>
</evidence>
<sequence length="362" mass="38986">MSGQQRALGALRRGAQGLRRTPLSGAQHPLRLGSVQAAFPALGVPLSLDNRHFSTSDAAPPTLELTMADGQLTDVAAAVTGSGTGGEPWAIVQGVQSVLEAVHTTTGLPWWATLMLSGVTVRAAIFPFYVFQIQAMQRLVQAKPDFSKLYSAYKYARTFTPGSDHKGHLDAILLGRKGVKAVTKKYNTRPVQTVMGSVAYIPIFVLMAYSARDMVRSGNFAGFDSGGLLFWKNLMETDSTYILPIIAAASTYGNLELSIRKKSSFWTQVLQFGQYGTIFAIPLMANLPQGVFFYWLGASWSSMAQTIAMDNNNFRRRIGLKPRIAHTESPAAAAAEMLGKAAPDTTGGATVVDTAATESKQQ</sequence>
<dbReference type="CDD" id="cd20069">
    <property type="entry name" value="5TM_Oxa1-like"/>
    <property type="match status" value="1"/>
</dbReference>
<feature type="domain" description="Membrane insertase YidC/Oxa/ALB C-terminal" evidence="8">
    <location>
        <begin position="110"/>
        <end position="309"/>
    </location>
</feature>
<dbReference type="EMBL" id="JH159154">
    <property type="protein sequence ID" value="EGZ16591.1"/>
    <property type="molecule type" value="Genomic_DNA"/>
</dbReference>
<gene>
    <name evidence="9" type="ORF">PHYSODRAFT_345961</name>
</gene>
<keyword evidence="10" id="KW-1185">Reference proteome</keyword>
<evidence type="ECO:0000259" key="8">
    <source>
        <dbReference type="Pfam" id="PF02096"/>
    </source>
</evidence>
<dbReference type="AlphaFoldDB" id="G4ZF88"/>
<keyword evidence="2 5" id="KW-0812">Transmembrane</keyword>
<feature type="region of interest" description="Disordered" evidence="6">
    <location>
        <begin position="1"/>
        <end position="23"/>
    </location>
</feature>
<evidence type="ECO:0000256" key="7">
    <source>
        <dbReference type="SAM" id="Phobius"/>
    </source>
</evidence>
<evidence type="ECO:0000256" key="2">
    <source>
        <dbReference type="ARBA" id="ARBA00022692"/>
    </source>
</evidence>
<dbReference type="STRING" id="1094619.G4ZF88"/>
<proteinExistence type="inferred from homology"/>
<organism evidence="9 10">
    <name type="scientific">Phytophthora sojae (strain P6497)</name>
    <name type="common">Soybean stem and root rot agent</name>
    <name type="synonym">Phytophthora megasperma f. sp. glycines</name>
    <dbReference type="NCBI Taxonomy" id="1094619"/>
    <lineage>
        <taxon>Eukaryota</taxon>
        <taxon>Sar</taxon>
        <taxon>Stramenopiles</taxon>
        <taxon>Oomycota</taxon>
        <taxon>Peronosporomycetes</taxon>
        <taxon>Peronosporales</taxon>
        <taxon>Peronosporaceae</taxon>
        <taxon>Phytophthora</taxon>
    </lineage>
</organism>
<dbReference type="OMA" id="QTIAMDN"/>
<comment type="similarity">
    <text evidence="5">Belongs to the OXA1/ALB3/YidC family.</text>
</comment>
<feature type="transmembrane region" description="Helical" evidence="7">
    <location>
        <begin position="108"/>
        <end position="131"/>
    </location>
</feature>
<keyword evidence="3 7" id="KW-1133">Transmembrane helix</keyword>
<dbReference type="GeneID" id="20648749"/>
<dbReference type="InterPro" id="IPR001708">
    <property type="entry name" value="YidC/ALB3/OXA1/COX18"/>
</dbReference>
<dbReference type="Proteomes" id="UP000002640">
    <property type="component" value="Unassembled WGS sequence"/>
</dbReference>
<dbReference type="Pfam" id="PF02096">
    <property type="entry name" value="60KD_IMP"/>
    <property type="match status" value="1"/>
</dbReference>
<feature type="transmembrane region" description="Helical" evidence="7">
    <location>
        <begin position="193"/>
        <end position="211"/>
    </location>
</feature>
<name>G4ZF88_PHYSP</name>
<evidence type="ECO:0000256" key="6">
    <source>
        <dbReference type="SAM" id="MobiDB-lite"/>
    </source>
</evidence>
<dbReference type="InParanoid" id="G4ZF88"/>